<evidence type="ECO:0000313" key="1">
    <source>
        <dbReference type="EMBL" id="JAC65928.1"/>
    </source>
</evidence>
<dbReference type="EMBL" id="GBEZ01020767">
    <property type="protein sequence ID" value="JAC65928.1"/>
    <property type="molecule type" value="Transcribed_RNA"/>
</dbReference>
<accession>A0A061R1S0</accession>
<reference evidence="1" key="1">
    <citation type="submission" date="2014-05" db="EMBL/GenBank/DDBJ databases">
        <title>The transcriptome of the halophilic microalga Tetraselmis sp. GSL018 isolated from the Great Salt Lake, Utah.</title>
        <authorList>
            <person name="Jinkerson R.E."/>
            <person name="D'Adamo S."/>
            <person name="Posewitz M.C."/>
        </authorList>
    </citation>
    <scope>NUCLEOTIDE SEQUENCE</scope>
    <source>
        <strain evidence="1">GSL018</strain>
    </source>
</reference>
<dbReference type="AlphaFoldDB" id="A0A061R1S0"/>
<sequence>HEQPLDHSPPPYTYGAQALLHTRHKVISKLALRICPELNESLELRIF</sequence>
<organism evidence="1">
    <name type="scientific">Tetraselmis sp. GSL018</name>
    <dbReference type="NCBI Taxonomy" id="582737"/>
    <lineage>
        <taxon>Eukaryota</taxon>
        <taxon>Viridiplantae</taxon>
        <taxon>Chlorophyta</taxon>
        <taxon>core chlorophytes</taxon>
        <taxon>Chlorodendrophyceae</taxon>
        <taxon>Chlorodendrales</taxon>
        <taxon>Chlorodendraceae</taxon>
        <taxon>Tetraselmis</taxon>
    </lineage>
</organism>
<proteinExistence type="predicted"/>
<gene>
    <name evidence="1" type="ORF">TSPGSL018_14899</name>
</gene>
<name>A0A061R1S0_9CHLO</name>
<protein>
    <submittedName>
        <fullName evidence="1">Uncharacterized protein</fullName>
    </submittedName>
</protein>
<feature type="non-terminal residue" evidence="1">
    <location>
        <position position="1"/>
    </location>
</feature>